<dbReference type="PANTHER" id="PTHR21064:SF6">
    <property type="entry name" value="AMINOGLYCOSIDE PHOSPHOTRANSFERASE DOMAIN-CONTAINING PROTEIN"/>
    <property type="match status" value="1"/>
</dbReference>
<evidence type="ECO:0000259" key="2">
    <source>
        <dbReference type="Pfam" id="PF01636"/>
    </source>
</evidence>
<dbReference type="EMBL" id="JAUSTZ010000009">
    <property type="protein sequence ID" value="MDQ0227417.1"/>
    <property type="molecule type" value="Genomic_DNA"/>
</dbReference>
<evidence type="ECO:0000313" key="4">
    <source>
        <dbReference type="Proteomes" id="UP001232245"/>
    </source>
</evidence>
<gene>
    <name evidence="3" type="ORF">J2S02_003762</name>
</gene>
<dbReference type="InterPro" id="IPR050249">
    <property type="entry name" value="Pseudomonas-type_ThrB"/>
</dbReference>
<name>A0ABT9Z5C7_9BACI</name>
<dbReference type="SUPFAM" id="SSF56112">
    <property type="entry name" value="Protein kinase-like (PK-like)"/>
    <property type="match status" value="1"/>
</dbReference>
<feature type="domain" description="Aminoglycoside phosphotransferase" evidence="2">
    <location>
        <begin position="39"/>
        <end position="248"/>
    </location>
</feature>
<organism evidence="3 4">
    <name type="scientific">Metabacillus niabensis</name>
    <dbReference type="NCBI Taxonomy" id="324854"/>
    <lineage>
        <taxon>Bacteria</taxon>
        <taxon>Bacillati</taxon>
        <taxon>Bacillota</taxon>
        <taxon>Bacilli</taxon>
        <taxon>Bacillales</taxon>
        <taxon>Bacillaceae</taxon>
        <taxon>Metabacillus</taxon>
    </lineage>
</organism>
<sequence length="323" mass="38018">MEKIIVRHSLIANESVISLMKNFDIGEIVDCQLGTRGLNDIYIVTTTDSKYIFRNYRHNWRQKSDVLYEIDALNRLTATNFPVSKPLKRKDGEWLSELNQPEGVRFGVLFTYTKGERPDIHPDNCYLIGEALGAIHKRMNSFHSTSQRTFELNLDYLLEQPFEIIKNNVQINLIKPKLIDFLQMFVEELKGQIATSDLDYGFCHGDFHNFNMHIDQGKLEIFDFDCCSYGYRAYDLSVFVWNLRSNYPHTAKECEKAFLSGYKDQYFLNSINFQLLDQFVMIRKIWFFATLIRNEDVWGTGWMNEQSLSTFMEELVQHKQNLE</sequence>
<evidence type="ECO:0000313" key="3">
    <source>
        <dbReference type="EMBL" id="MDQ0227417.1"/>
    </source>
</evidence>
<comment type="caution">
    <text evidence="3">The sequence shown here is derived from an EMBL/GenBank/DDBJ whole genome shotgun (WGS) entry which is preliminary data.</text>
</comment>
<proteinExistence type="inferred from homology"/>
<keyword evidence="4" id="KW-1185">Reference proteome</keyword>
<dbReference type="Gene3D" id="3.90.1200.10">
    <property type="match status" value="1"/>
</dbReference>
<protein>
    <submittedName>
        <fullName evidence="3">Ser/Thr protein kinase RdoA (MazF antagonist)</fullName>
    </submittedName>
</protein>
<dbReference type="GO" id="GO:0016301">
    <property type="term" value="F:kinase activity"/>
    <property type="evidence" value="ECO:0007669"/>
    <property type="project" value="UniProtKB-KW"/>
</dbReference>
<keyword evidence="3" id="KW-0418">Kinase</keyword>
<dbReference type="Proteomes" id="UP001232245">
    <property type="component" value="Unassembled WGS sequence"/>
</dbReference>
<dbReference type="Gene3D" id="3.30.200.20">
    <property type="entry name" value="Phosphorylase Kinase, domain 1"/>
    <property type="match status" value="1"/>
</dbReference>
<evidence type="ECO:0000256" key="1">
    <source>
        <dbReference type="ARBA" id="ARBA00038240"/>
    </source>
</evidence>
<dbReference type="InterPro" id="IPR002575">
    <property type="entry name" value="Aminoglycoside_PTrfase"/>
</dbReference>
<keyword evidence="3" id="KW-0808">Transferase</keyword>
<accession>A0ABT9Z5C7</accession>
<reference evidence="3 4" key="1">
    <citation type="submission" date="2023-07" db="EMBL/GenBank/DDBJ databases">
        <title>Genomic Encyclopedia of Type Strains, Phase IV (KMG-IV): sequencing the most valuable type-strain genomes for metagenomic binning, comparative biology and taxonomic classification.</title>
        <authorList>
            <person name="Goeker M."/>
        </authorList>
    </citation>
    <scope>NUCLEOTIDE SEQUENCE [LARGE SCALE GENOMIC DNA]</scope>
    <source>
        <strain evidence="3 4">DSM 17723</strain>
    </source>
</reference>
<dbReference type="RefSeq" id="WP_174880940.1">
    <property type="nucleotide sequence ID" value="NZ_CADEPK010000287.1"/>
</dbReference>
<dbReference type="PANTHER" id="PTHR21064">
    <property type="entry name" value="AMINOGLYCOSIDE PHOSPHOTRANSFERASE DOMAIN-CONTAINING PROTEIN-RELATED"/>
    <property type="match status" value="1"/>
</dbReference>
<dbReference type="Pfam" id="PF01636">
    <property type="entry name" value="APH"/>
    <property type="match status" value="1"/>
</dbReference>
<comment type="similarity">
    <text evidence="1">Belongs to the pseudomonas-type ThrB family.</text>
</comment>
<dbReference type="InterPro" id="IPR011009">
    <property type="entry name" value="Kinase-like_dom_sf"/>
</dbReference>